<dbReference type="PANTHER" id="PTHR30249">
    <property type="entry name" value="PUTATIVE SEROTONIN TRANSPORTER"/>
    <property type="match status" value="1"/>
</dbReference>
<feature type="transmembrane region" description="Helical" evidence="5">
    <location>
        <begin position="232"/>
        <end position="253"/>
    </location>
</feature>
<evidence type="ECO:0000256" key="4">
    <source>
        <dbReference type="ARBA" id="ARBA00023136"/>
    </source>
</evidence>
<evidence type="ECO:0000313" key="6">
    <source>
        <dbReference type="EMBL" id="EFY97467.2"/>
    </source>
</evidence>
<evidence type="ECO:0000256" key="5">
    <source>
        <dbReference type="SAM" id="Phobius"/>
    </source>
</evidence>
<proteinExistence type="predicted"/>
<keyword evidence="3 5" id="KW-1133">Transmembrane helix</keyword>
<feature type="transmembrane region" description="Helical" evidence="5">
    <location>
        <begin position="301"/>
        <end position="321"/>
    </location>
</feature>
<feature type="transmembrane region" description="Helical" evidence="5">
    <location>
        <begin position="91"/>
        <end position="112"/>
    </location>
</feature>
<reference evidence="6 7" key="1">
    <citation type="journal article" date="2011" name="PLoS Genet.">
        <title>Genome sequencing and comparative transcriptomics of the model entomopathogenic fungi Metarhizium anisopliae and M. acridum.</title>
        <authorList>
            <person name="Gao Q."/>
            <person name="Jin K."/>
            <person name="Ying S.H."/>
            <person name="Zhang Y."/>
            <person name="Xiao G."/>
            <person name="Shang Y."/>
            <person name="Duan Z."/>
            <person name="Hu X."/>
            <person name="Xie X.Q."/>
            <person name="Zhou G."/>
            <person name="Peng G."/>
            <person name="Luo Z."/>
            <person name="Huang W."/>
            <person name="Wang B."/>
            <person name="Fang W."/>
            <person name="Wang S."/>
            <person name="Zhong Y."/>
            <person name="Ma L.J."/>
            <person name="St Leger R.J."/>
            <person name="Zhao G.P."/>
            <person name="Pei Y."/>
            <person name="Feng M.G."/>
            <person name="Xia Y."/>
            <person name="Wang C."/>
        </authorList>
    </citation>
    <scope>NUCLEOTIDE SEQUENCE [LARGE SCALE GENOMIC DNA]</scope>
    <source>
        <strain evidence="7">ARSEF 23 / ATCC MYA-3075</strain>
    </source>
</reference>
<evidence type="ECO:0000256" key="1">
    <source>
        <dbReference type="ARBA" id="ARBA00004141"/>
    </source>
</evidence>
<feature type="transmembrane region" description="Helical" evidence="5">
    <location>
        <begin position="399"/>
        <end position="420"/>
    </location>
</feature>
<sequence length="564" mass="60942">MTRNAPNHTVWRDRWDVAIHHLFWVVCVSAIYLATELTIWGLSFVLASAQLQYFGSIVGMIVIFSVMAAAGQVCPSCGDFYHRHIKSKVDFINAQLGIGFSVPIILLNHVLVIRDIGYIIATSAITNVASWTLVFLLSLSGLLLLTTLQPYASKHVQGKENKVSAFASRYEVGGTIRRAAAQCYDRPWQYLTSDDSVEKTEDRISSRADVKDGAAVNQPVVEAKVQDRDRNLWHILTSNGYVILCLVGIIGIGIPLELVVHDGRALDGFSLWLCWLVAIRLQRTLKSSNLFGSNVRCRHSLATMVNPVLVTTLLMLGFTRIRGLLKGSRGIAKVLGDFSSGTPLYTIWTAVASDSLMPDSPTPWFGAGDFALSLLECGIVAWGFKLYECRKQLFSMSGISTLLFSTTAAAGNVFLSVMLARALGLQPEESLAFAARSATLALAKPSVKALGGNVALNATLVVSNGILGQLMYPVLLDKLSVPTVQPEPQDKAGEGKIDDDGPVTVAAGTAIGINGAAMGVSYLYEVKSRAAPYAALSMTMFGVMTVVFTTLEPFKNTALKLASR</sequence>
<feature type="transmembrane region" description="Helical" evidence="5">
    <location>
        <begin position="118"/>
        <end position="145"/>
    </location>
</feature>
<dbReference type="KEGG" id="maj:MAA_07109"/>
<dbReference type="RefSeq" id="XP_007823298.2">
    <property type="nucleotide sequence ID" value="XM_007825107.2"/>
</dbReference>
<feature type="transmembrane region" description="Helical" evidence="5">
    <location>
        <begin position="265"/>
        <end position="281"/>
    </location>
</feature>
<reference evidence="6 7" key="2">
    <citation type="journal article" date="2014" name="Proc. Natl. Acad. Sci. U.S.A.">
        <title>Trajectory and genomic determinants of fungal-pathogen speciation and host adaptation.</title>
        <authorList>
            <person name="Hu X."/>
            <person name="Xiao G."/>
            <person name="Zheng P."/>
            <person name="Shang Y."/>
            <person name="Su Y."/>
            <person name="Zhang X."/>
            <person name="Liu X."/>
            <person name="Zhan S."/>
            <person name="St Leger R.J."/>
            <person name="Wang C."/>
        </authorList>
    </citation>
    <scope>GENOME REANNOTATION</scope>
    <source>
        <strain evidence="7">ARSEF 23 / ATCC MYA-3075</strain>
    </source>
</reference>
<evidence type="ECO:0000256" key="2">
    <source>
        <dbReference type="ARBA" id="ARBA00022692"/>
    </source>
</evidence>
<dbReference type="Pfam" id="PF04172">
    <property type="entry name" value="LrgB"/>
    <property type="match status" value="1"/>
</dbReference>
<keyword evidence="4 5" id="KW-0472">Membrane</keyword>
<keyword evidence="2 5" id="KW-0812">Transmembrane</keyword>
<dbReference type="InterPro" id="IPR007300">
    <property type="entry name" value="CidB/LrgB"/>
</dbReference>
<gene>
    <name evidence="6" type="ORF">MAA_07109</name>
</gene>
<dbReference type="HOGENOM" id="CLU_020485_0_0_1"/>
<dbReference type="OrthoDB" id="2502820at2759"/>
<evidence type="ECO:0000256" key="3">
    <source>
        <dbReference type="ARBA" id="ARBA00022989"/>
    </source>
</evidence>
<feature type="transmembrane region" description="Helical" evidence="5">
    <location>
        <begin position="503"/>
        <end position="524"/>
    </location>
</feature>
<name>E9F4B0_METRA</name>
<feature type="transmembrane region" description="Helical" evidence="5">
    <location>
        <begin position="364"/>
        <end position="387"/>
    </location>
</feature>
<dbReference type="PANTHER" id="PTHR30249:SF0">
    <property type="entry name" value="PLASTIDAL GLYCOLATE_GLYCERATE TRANSLOCATOR 1, CHLOROPLASTIC"/>
    <property type="match status" value="1"/>
</dbReference>
<comment type="subcellular location">
    <subcellularLocation>
        <location evidence="1">Membrane</location>
        <topology evidence="1">Multi-pass membrane protein</topology>
    </subcellularLocation>
</comment>
<dbReference type="GO" id="GO:0016020">
    <property type="term" value="C:membrane"/>
    <property type="evidence" value="ECO:0007669"/>
    <property type="project" value="UniProtKB-SubCell"/>
</dbReference>
<feature type="transmembrane region" description="Helical" evidence="5">
    <location>
        <begin position="531"/>
        <end position="551"/>
    </location>
</feature>
<comment type="caution">
    <text evidence="6">The sequence shown here is derived from an EMBL/GenBank/DDBJ whole genome shotgun (WGS) entry which is preliminary data.</text>
</comment>
<dbReference type="GeneID" id="19261395"/>
<evidence type="ECO:0000313" key="7">
    <source>
        <dbReference type="Proteomes" id="UP000002498"/>
    </source>
</evidence>
<accession>E9F4B0</accession>
<protein>
    <submittedName>
        <fullName evidence="6">LrgB-like protein</fullName>
    </submittedName>
</protein>
<keyword evidence="7" id="KW-1185">Reference proteome</keyword>
<feature type="transmembrane region" description="Helical" evidence="5">
    <location>
        <begin position="21"/>
        <end position="45"/>
    </location>
</feature>
<dbReference type="EMBL" id="ADNJ02000002">
    <property type="protein sequence ID" value="EFY97467.2"/>
    <property type="molecule type" value="Genomic_DNA"/>
</dbReference>
<feature type="transmembrane region" description="Helical" evidence="5">
    <location>
        <begin position="51"/>
        <end position="70"/>
    </location>
</feature>
<dbReference type="AlphaFoldDB" id="E9F4B0"/>
<organism evidence="6 7">
    <name type="scientific">Metarhizium robertsii (strain ARSEF 23 / ATCC MYA-3075)</name>
    <name type="common">Metarhizium anisopliae (strain ARSEF 23)</name>
    <dbReference type="NCBI Taxonomy" id="655844"/>
    <lineage>
        <taxon>Eukaryota</taxon>
        <taxon>Fungi</taxon>
        <taxon>Dikarya</taxon>
        <taxon>Ascomycota</taxon>
        <taxon>Pezizomycotina</taxon>
        <taxon>Sordariomycetes</taxon>
        <taxon>Hypocreomycetidae</taxon>
        <taxon>Hypocreales</taxon>
        <taxon>Clavicipitaceae</taxon>
        <taxon>Metarhizium</taxon>
    </lineage>
</organism>
<dbReference type="Proteomes" id="UP000002498">
    <property type="component" value="Unassembled WGS sequence"/>
</dbReference>